<dbReference type="RefSeq" id="XP_031851042.1">
    <property type="nucleotide sequence ID" value="XM_031995151.1"/>
</dbReference>
<feature type="compositionally biased region" description="Low complexity" evidence="1">
    <location>
        <begin position="153"/>
        <end position="173"/>
    </location>
</feature>
<feature type="region of interest" description="Disordered" evidence="1">
    <location>
        <begin position="23"/>
        <end position="48"/>
    </location>
</feature>
<organism evidence="2 3">
    <name type="scientific">Magnusiomyces paraingens</name>
    <dbReference type="NCBI Taxonomy" id="2606893"/>
    <lineage>
        <taxon>Eukaryota</taxon>
        <taxon>Fungi</taxon>
        <taxon>Dikarya</taxon>
        <taxon>Ascomycota</taxon>
        <taxon>Saccharomycotina</taxon>
        <taxon>Dipodascomycetes</taxon>
        <taxon>Dipodascales</taxon>
        <taxon>Dipodascaceae</taxon>
        <taxon>Magnusiomyces</taxon>
    </lineage>
</organism>
<name>A0A5E8B0Z2_9ASCO</name>
<dbReference type="AlphaFoldDB" id="A0A5E8B0Z2"/>
<dbReference type="Proteomes" id="UP000398389">
    <property type="component" value="Unassembled WGS sequence"/>
</dbReference>
<sequence>MKDSKVPDANALARPDSWAFPEALALPKKKTKKKNIKRKSNKKKNKKKINKKVKFMKKGACTGTCPENELLGNTDGIIGDATNSNGLSANSENSNANANNNSNTNVNQIIIYVLPGSAVLTGANISSILPAGALPFNGTLGPDTTGGVLIVPGTSGTISTTGSESKTGSKSGKNQGSGEGHGSATASVGQLPIASSVLVPLPLDQAKGGDSAQVVEPNTGGVVVVNTNGELQIVQYDTLALYDENIENQNNENQSTDSAAVVAEWGFKGTDVTFVDKQTTLFACADSSGYGVVYAGQVPESCPGSQPLELVMT</sequence>
<gene>
    <name evidence="2" type="ORF">SAPINGB_P000427</name>
</gene>
<evidence type="ECO:0000256" key="1">
    <source>
        <dbReference type="SAM" id="MobiDB-lite"/>
    </source>
</evidence>
<proteinExistence type="predicted"/>
<dbReference type="GeneID" id="43579251"/>
<evidence type="ECO:0000313" key="3">
    <source>
        <dbReference type="Proteomes" id="UP000398389"/>
    </source>
</evidence>
<accession>A0A5E8B0Z2</accession>
<feature type="region of interest" description="Disordered" evidence="1">
    <location>
        <begin position="152"/>
        <end position="186"/>
    </location>
</feature>
<protein>
    <submittedName>
        <fullName evidence="2">Uncharacterized protein</fullName>
    </submittedName>
</protein>
<evidence type="ECO:0000313" key="2">
    <source>
        <dbReference type="EMBL" id="VVT44470.1"/>
    </source>
</evidence>
<dbReference type="EMBL" id="CABVLU010000001">
    <property type="protein sequence ID" value="VVT44470.1"/>
    <property type="molecule type" value="Genomic_DNA"/>
</dbReference>
<keyword evidence="3" id="KW-1185">Reference proteome</keyword>
<feature type="compositionally biased region" description="Basic residues" evidence="1">
    <location>
        <begin position="27"/>
        <end position="48"/>
    </location>
</feature>
<reference evidence="2 3" key="1">
    <citation type="submission" date="2019-09" db="EMBL/GenBank/DDBJ databases">
        <authorList>
            <person name="Brejova B."/>
        </authorList>
    </citation>
    <scope>NUCLEOTIDE SEQUENCE [LARGE SCALE GENOMIC DNA]</scope>
</reference>